<evidence type="ECO:0000256" key="3">
    <source>
        <dbReference type="ARBA" id="ARBA00023125"/>
    </source>
</evidence>
<reference evidence="7 8" key="1">
    <citation type="submission" date="2016-07" db="EMBL/GenBank/DDBJ databases">
        <title>Draft genome sequence of Prauserella sp. YIM 121212, isolated from alkaline soil.</title>
        <authorList>
            <person name="Ruckert C."/>
            <person name="Albersmeier A."/>
            <person name="Jiang C.-L."/>
            <person name="Jiang Y."/>
            <person name="Kalinowski J."/>
            <person name="Schneider O."/>
            <person name="Winkler A."/>
            <person name="Zotchev S.B."/>
        </authorList>
    </citation>
    <scope>NUCLEOTIDE SEQUENCE [LARGE SCALE GENOMIC DNA]</scope>
    <source>
        <strain evidence="7 8">YIM 121212</strain>
    </source>
</reference>
<keyword evidence="8" id="KW-1185">Reference proteome</keyword>
<dbReference type="GO" id="GO:0003700">
    <property type="term" value="F:DNA-binding transcription factor activity"/>
    <property type="evidence" value="ECO:0007669"/>
    <property type="project" value="InterPro"/>
</dbReference>
<evidence type="ECO:0000313" key="8">
    <source>
        <dbReference type="Proteomes" id="UP000247892"/>
    </source>
</evidence>
<dbReference type="InterPro" id="IPR017685">
    <property type="entry name" value="ArgP"/>
</dbReference>
<dbReference type="Proteomes" id="UP000247892">
    <property type="component" value="Unassembled WGS sequence"/>
</dbReference>
<proteinExistence type="inferred from homology"/>
<keyword evidence="5" id="KW-0804">Transcription</keyword>
<keyword evidence="4" id="KW-0010">Activator</keyword>
<sequence>MHLDPAQLRALSAAVSEGTFDAAARTLHVTPSAVSQRVKALETAVGRVLLTRTKPVRPTPSGETLLRLARQIQAVTDDVARELGDEDVPSGPQVIPLAVNADSMATWFLPALATLGGSLVFDLHRSDQDRTADLLRQGAVMAAVTASAEPVPGCVIERLGSMRYRPMASPAFARRWFPDGATPAELAHAPVVVFDRDDDLQHKYLRRRTRRRLDPPRHFVPGSTDFYEAVRLGLGWGMLPDLQTAQAAGGEFTDLDPRGHIDVRLHWQQWRLRSVSLDAVTAAVRAAAATALR</sequence>
<evidence type="ECO:0000256" key="5">
    <source>
        <dbReference type="ARBA" id="ARBA00023163"/>
    </source>
</evidence>
<dbReference type="PANTHER" id="PTHR30579">
    <property type="entry name" value="TRANSCRIPTIONAL REGULATOR"/>
    <property type="match status" value="1"/>
</dbReference>
<dbReference type="SUPFAM" id="SSF53850">
    <property type="entry name" value="Periplasmic binding protein-like II"/>
    <property type="match status" value="1"/>
</dbReference>
<protein>
    <submittedName>
        <fullName evidence="7">Transcriptional regulator ArgP</fullName>
    </submittedName>
</protein>
<dbReference type="InterPro" id="IPR000847">
    <property type="entry name" value="LysR_HTH_N"/>
</dbReference>
<evidence type="ECO:0000259" key="6">
    <source>
        <dbReference type="PROSITE" id="PS50931"/>
    </source>
</evidence>
<dbReference type="NCBIfam" id="TIGR03298">
    <property type="entry name" value="argP"/>
    <property type="match status" value="1"/>
</dbReference>
<dbReference type="SUPFAM" id="SSF46785">
    <property type="entry name" value="Winged helix' DNA-binding domain"/>
    <property type="match status" value="1"/>
</dbReference>
<evidence type="ECO:0000256" key="4">
    <source>
        <dbReference type="ARBA" id="ARBA00023159"/>
    </source>
</evidence>
<keyword evidence="3" id="KW-0238">DNA-binding</keyword>
<dbReference type="Pfam" id="PF03466">
    <property type="entry name" value="LysR_substrate"/>
    <property type="match status" value="1"/>
</dbReference>
<dbReference type="InterPro" id="IPR036388">
    <property type="entry name" value="WH-like_DNA-bd_sf"/>
</dbReference>
<comment type="caution">
    <text evidence="7">The sequence shown here is derived from an EMBL/GenBank/DDBJ whole genome shotgun (WGS) entry which is preliminary data.</text>
</comment>
<gene>
    <name evidence="7" type="ORF">BA062_27420</name>
</gene>
<evidence type="ECO:0000256" key="2">
    <source>
        <dbReference type="ARBA" id="ARBA00023015"/>
    </source>
</evidence>
<dbReference type="InterPro" id="IPR036390">
    <property type="entry name" value="WH_DNA-bd_sf"/>
</dbReference>
<dbReference type="InterPro" id="IPR005119">
    <property type="entry name" value="LysR_subst-bd"/>
</dbReference>
<evidence type="ECO:0000313" key="7">
    <source>
        <dbReference type="EMBL" id="PXY24542.1"/>
    </source>
</evidence>
<dbReference type="PANTHER" id="PTHR30579:SF2">
    <property type="entry name" value="HTH-TYPE TRANSCRIPTIONAL REGULATOR ARGP"/>
    <property type="match status" value="1"/>
</dbReference>
<evidence type="ECO:0000256" key="1">
    <source>
        <dbReference type="ARBA" id="ARBA00009437"/>
    </source>
</evidence>
<dbReference type="GO" id="GO:0003677">
    <property type="term" value="F:DNA binding"/>
    <property type="evidence" value="ECO:0007669"/>
    <property type="project" value="UniProtKB-KW"/>
</dbReference>
<dbReference type="NCBIfam" id="NF002964">
    <property type="entry name" value="PRK03635.1"/>
    <property type="match status" value="1"/>
</dbReference>
<accession>A0A318LIH5</accession>
<feature type="domain" description="HTH lysR-type" evidence="6">
    <location>
        <begin position="3"/>
        <end position="59"/>
    </location>
</feature>
<dbReference type="Pfam" id="PF00126">
    <property type="entry name" value="HTH_1"/>
    <property type="match status" value="1"/>
</dbReference>
<dbReference type="Gene3D" id="1.10.10.10">
    <property type="entry name" value="Winged helix-like DNA-binding domain superfamily/Winged helix DNA-binding domain"/>
    <property type="match status" value="1"/>
</dbReference>
<dbReference type="NCBIfam" id="NF009888">
    <property type="entry name" value="PRK13348.1"/>
    <property type="match status" value="1"/>
</dbReference>
<dbReference type="OrthoDB" id="3252676at2"/>
<dbReference type="InterPro" id="IPR050176">
    <property type="entry name" value="LTTR"/>
</dbReference>
<comment type="similarity">
    <text evidence="1">Belongs to the LysR transcriptional regulatory family.</text>
</comment>
<dbReference type="Gene3D" id="3.40.190.290">
    <property type="match status" value="1"/>
</dbReference>
<organism evidence="7 8">
    <name type="scientific">Prauserella flavalba</name>
    <dbReference type="NCBI Taxonomy" id="1477506"/>
    <lineage>
        <taxon>Bacteria</taxon>
        <taxon>Bacillati</taxon>
        <taxon>Actinomycetota</taxon>
        <taxon>Actinomycetes</taxon>
        <taxon>Pseudonocardiales</taxon>
        <taxon>Pseudonocardiaceae</taxon>
        <taxon>Prauserella</taxon>
    </lineage>
</organism>
<name>A0A318LIH5_9PSEU</name>
<dbReference type="PROSITE" id="PS50931">
    <property type="entry name" value="HTH_LYSR"/>
    <property type="match status" value="1"/>
</dbReference>
<keyword evidence="2" id="KW-0805">Transcription regulation</keyword>
<dbReference type="AlphaFoldDB" id="A0A318LIH5"/>
<dbReference type="EMBL" id="MASU01000013">
    <property type="protein sequence ID" value="PXY24542.1"/>
    <property type="molecule type" value="Genomic_DNA"/>
</dbReference>